<reference evidence="2 3" key="1">
    <citation type="submission" date="2020-06" db="EMBL/GenBank/DDBJ databases">
        <title>Altererythrobacter lutimaris sp. nov., a marine bacterium isolated from a tidal flat.</title>
        <authorList>
            <person name="Kim D."/>
            <person name="Yoo Y."/>
            <person name="Kim J.-J."/>
        </authorList>
    </citation>
    <scope>NUCLEOTIDE SEQUENCE [LARGE SCALE GENOMIC DNA]</scope>
    <source>
        <strain evidence="2 3">JGD-16</strain>
    </source>
</reference>
<name>A0A850H533_9SPHN</name>
<evidence type="ECO:0000256" key="1">
    <source>
        <dbReference type="SAM" id="Phobius"/>
    </source>
</evidence>
<dbReference type="Proteomes" id="UP000546031">
    <property type="component" value="Unassembled WGS sequence"/>
</dbReference>
<accession>A0A850H533</accession>
<keyword evidence="1" id="KW-0472">Membrane</keyword>
<feature type="transmembrane region" description="Helical" evidence="1">
    <location>
        <begin position="26"/>
        <end position="46"/>
    </location>
</feature>
<keyword evidence="3" id="KW-1185">Reference proteome</keyword>
<keyword evidence="1" id="KW-1133">Transmembrane helix</keyword>
<gene>
    <name evidence="2" type="ORF">HUO12_05310</name>
</gene>
<feature type="transmembrane region" description="Helical" evidence="1">
    <location>
        <begin position="165"/>
        <end position="191"/>
    </location>
</feature>
<evidence type="ECO:0008006" key="4">
    <source>
        <dbReference type="Google" id="ProtNLM"/>
    </source>
</evidence>
<organism evidence="2 3">
    <name type="scientific">Altererythrobacter lutimaris</name>
    <dbReference type="NCBI Taxonomy" id="2743979"/>
    <lineage>
        <taxon>Bacteria</taxon>
        <taxon>Pseudomonadati</taxon>
        <taxon>Pseudomonadota</taxon>
        <taxon>Alphaproteobacteria</taxon>
        <taxon>Sphingomonadales</taxon>
        <taxon>Erythrobacteraceae</taxon>
        <taxon>Altererythrobacter</taxon>
    </lineage>
</organism>
<dbReference type="AlphaFoldDB" id="A0A850H533"/>
<evidence type="ECO:0000313" key="3">
    <source>
        <dbReference type="Proteomes" id="UP000546031"/>
    </source>
</evidence>
<proteinExistence type="predicted"/>
<feature type="transmembrane region" description="Helical" evidence="1">
    <location>
        <begin position="108"/>
        <end position="135"/>
    </location>
</feature>
<dbReference type="RefSeq" id="WP_176272601.1">
    <property type="nucleotide sequence ID" value="NZ_JABWTA010000001.1"/>
</dbReference>
<feature type="transmembrane region" description="Helical" evidence="1">
    <location>
        <begin position="198"/>
        <end position="218"/>
    </location>
</feature>
<feature type="transmembrane region" description="Helical" evidence="1">
    <location>
        <begin position="66"/>
        <end position="88"/>
    </location>
</feature>
<evidence type="ECO:0000313" key="2">
    <source>
        <dbReference type="EMBL" id="NVE94314.1"/>
    </source>
</evidence>
<keyword evidence="1" id="KW-0812">Transmembrane</keyword>
<sequence>MMEREKNFGGFFGSVFDVVGRNITAIAIYTLVVGGINGMGMALGLIEVNDNIGGFNIGATIEQGQSFASVLFTLLGVVVAVVGAYFLLAQFLRTDGRLGTSDTRIWAYIGMTLLSGIGFIFGFLLLVIPGIILLVRWSASSGYLIGKGEGVVDSLRSSWDATRGYSWPIFFAGLVLGLLVSIVVGIFVAAAAYAGGTIVLGFIASLTDAASNAVYYAFGIGVYSVLNDISEETAEVFS</sequence>
<dbReference type="EMBL" id="JABWTA010000001">
    <property type="protein sequence ID" value="NVE94314.1"/>
    <property type="molecule type" value="Genomic_DNA"/>
</dbReference>
<comment type="caution">
    <text evidence="2">The sequence shown here is derived from an EMBL/GenBank/DDBJ whole genome shotgun (WGS) entry which is preliminary data.</text>
</comment>
<protein>
    <recommendedName>
        <fullName evidence="4">Glycerophosphoryl diester phosphodiesterase membrane domain-containing protein</fullName>
    </recommendedName>
</protein>